<evidence type="ECO:0000313" key="3">
    <source>
        <dbReference type="Proteomes" id="UP000053105"/>
    </source>
</evidence>
<organism evidence="2 3">
    <name type="scientific">Melipona quadrifasciata</name>
    <dbReference type="NCBI Taxonomy" id="166423"/>
    <lineage>
        <taxon>Eukaryota</taxon>
        <taxon>Metazoa</taxon>
        <taxon>Ecdysozoa</taxon>
        <taxon>Arthropoda</taxon>
        <taxon>Hexapoda</taxon>
        <taxon>Insecta</taxon>
        <taxon>Pterygota</taxon>
        <taxon>Neoptera</taxon>
        <taxon>Endopterygota</taxon>
        <taxon>Hymenoptera</taxon>
        <taxon>Apocrita</taxon>
        <taxon>Aculeata</taxon>
        <taxon>Apoidea</taxon>
        <taxon>Anthophila</taxon>
        <taxon>Apidae</taxon>
        <taxon>Melipona</taxon>
    </lineage>
</organism>
<feature type="compositionally biased region" description="Basic and acidic residues" evidence="1">
    <location>
        <begin position="47"/>
        <end position="77"/>
    </location>
</feature>
<proteinExistence type="predicted"/>
<dbReference type="EMBL" id="KQ435768">
    <property type="protein sequence ID" value="KOX75208.1"/>
    <property type="molecule type" value="Genomic_DNA"/>
</dbReference>
<sequence>MPGGVGHDMERPMGSVRPFLEGSLKQPCSKALAAFSLKQSANDGDAPFEHGKKCTAEENGRDENGRERRESLEGDSRSAVEIKNRTYGHQHISINEFSGYRVYFRSGPATGVAANYNRFQQNDLPIL</sequence>
<feature type="region of interest" description="Disordered" evidence="1">
    <location>
        <begin position="40"/>
        <end position="77"/>
    </location>
</feature>
<protein>
    <submittedName>
        <fullName evidence="2">Uncharacterized protein</fullName>
    </submittedName>
</protein>
<accession>A0A0N0U5K3</accession>
<dbReference type="OrthoDB" id="10401099at2759"/>
<feature type="region of interest" description="Disordered" evidence="1">
    <location>
        <begin position="1"/>
        <end position="21"/>
    </location>
</feature>
<reference evidence="2 3" key="1">
    <citation type="submission" date="2015-07" db="EMBL/GenBank/DDBJ databases">
        <title>The genome of Melipona quadrifasciata.</title>
        <authorList>
            <person name="Pan H."/>
            <person name="Kapheim K."/>
        </authorList>
    </citation>
    <scope>NUCLEOTIDE SEQUENCE [LARGE SCALE GENOMIC DNA]</scope>
    <source>
        <strain evidence="2">0111107301</strain>
        <tissue evidence="2">Whole body</tissue>
    </source>
</reference>
<dbReference type="AlphaFoldDB" id="A0A0N0U5K3"/>
<gene>
    <name evidence="2" type="ORF">WN51_13249</name>
</gene>
<dbReference type="Proteomes" id="UP000053105">
    <property type="component" value="Unassembled WGS sequence"/>
</dbReference>
<keyword evidence="3" id="KW-1185">Reference proteome</keyword>
<evidence type="ECO:0000256" key="1">
    <source>
        <dbReference type="SAM" id="MobiDB-lite"/>
    </source>
</evidence>
<name>A0A0N0U5K3_9HYME</name>
<evidence type="ECO:0000313" key="2">
    <source>
        <dbReference type="EMBL" id="KOX75208.1"/>
    </source>
</evidence>